<reference evidence="2" key="1">
    <citation type="journal article" date="2014" name="Stand. Genomic Sci.">
        <title>Genome sequence of the exopolysaccharide-producing Salipiger mucosus type strain (DSM 16094(T)), a moderately halophilic member of the Roseobacter clade.</title>
        <authorList>
            <person name="Riedel T."/>
            <person name="Spring S."/>
            <person name="Fiebig A."/>
            <person name="Petersen J."/>
            <person name="Kyrpides N.C."/>
            <person name="Goker M."/>
            <person name="Klenk H.P."/>
        </authorList>
    </citation>
    <scope>NUCLEOTIDE SEQUENCE [LARGE SCALE GENOMIC DNA]</scope>
    <source>
        <strain evidence="2">DSM 16094</strain>
    </source>
</reference>
<accession>S9SCG3</accession>
<sequence>MGATLPVTTPFIHVTISDNLDSIREIGLTARRGERTSAGNDEEGVYLFPDLQTAEDAIVNWLGDALPDDQDIALLEVDLDEAMCAHLGRSDADYELIYRGTIPPGAIRVLRVEPALEPPSP</sequence>
<comment type="caution">
    <text evidence="1">The sequence shown here is derived from an EMBL/GenBank/DDBJ whole genome shotgun (WGS) entry which is preliminary data.</text>
</comment>
<dbReference type="Proteomes" id="UP000015347">
    <property type="component" value="Unassembled WGS sequence"/>
</dbReference>
<proteinExistence type="predicted"/>
<gene>
    <name evidence="1" type="ORF">Salmuc_01709</name>
</gene>
<dbReference type="HOGENOM" id="CLU_1883979_0_0_5"/>
<dbReference type="EMBL" id="APVH01000013">
    <property type="protein sequence ID" value="EPX83934.1"/>
    <property type="molecule type" value="Genomic_DNA"/>
</dbReference>
<dbReference type="STRING" id="1123237.Salmuc_01709"/>
<name>S9SCG3_9RHOB</name>
<keyword evidence="2" id="KW-1185">Reference proteome</keyword>
<protein>
    <submittedName>
        <fullName evidence="1">Uncharacterized protein</fullName>
    </submittedName>
</protein>
<evidence type="ECO:0000313" key="1">
    <source>
        <dbReference type="EMBL" id="EPX83934.1"/>
    </source>
</evidence>
<dbReference type="AlphaFoldDB" id="S9SCG3"/>
<evidence type="ECO:0000313" key="2">
    <source>
        <dbReference type="Proteomes" id="UP000015347"/>
    </source>
</evidence>
<organism evidence="1 2">
    <name type="scientific">Salipiger mucosus DSM 16094</name>
    <dbReference type="NCBI Taxonomy" id="1123237"/>
    <lineage>
        <taxon>Bacteria</taxon>
        <taxon>Pseudomonadati</taxon>
        <taxon>Pseudomonadota</taxon>
        <taxon>Alphaproteobacteria</taxon>
        <taxon>Rhodobacterales</taxon>
        <taxon>Roseobacteraceae</taxon>
        <taxon>Salipiger</taxon>
    </lineage>
</organism>